<keyword evidence="5" id="KW-1185">Reference proteome</keyword>
<dbReference type="PANTHER" id="PTHR45348">
    <property type="entry name" value="HYPOTHETICAL OXIDOREDUCTASE (EUROFUNG)"/>
    <property type="match status" value="1"/>
</dbReference>
<dbReference type="SUPFAM" id="SSF50129">
    <property type="entry name" value="GroES-like"/>
    <property type="match status" value="1"/>
</dbReference>
<sequence length="294" mass="32044">MAPVVQRQLPSVQTQLLLHQPRSPYQTFHEGGMPELRPGELLVQVEAIGLNPIDWKSADFGFALPELPCLNGREFVGTIVDVNVPTGSRLVVGDQVLAVATDYRDFRKSAFQEYAVVCCFNAIKIPQGIDPHKAASLGVAFVTAALSLGVCLGIALPKQGKLPDLDLLSILQKQEEKDVPSDCYDAVFNPISPESRPHKGEWILIYGASSVTAQLCIQLAKTAGMRIIGVADVKKHSKRLTALGVDILVDRSDLDLAARQVREHTQGSLRFAMDMIGKETSTCLLYWCAQGPRA</sequence>
<dbReference type="AlphaFoldDB" id="A0AAE8MUM1"/>
<gene>
    <name evidence="4" type="ORF">DNG_02331</name>
</gene>
<evidence type="ECO:0000256" key="2">
    <source>
        <dbReference type="ARBA" id="ARBA00023002"/>
    </source>
</evidence>
<dbReference type="EMBL" id="ONZQ02000002">
    <property type="protein sequence ID" value="SPN99295.1"/>
    <property type="molecule type" value="Genomic_DNA"/>
</dbReference>
<organism evidence="4 5">
    <name type="scientific">Cephalotrichum gorgonifer</name>
    <dbReference type="NCBI Taxonomy" id="2041049"/>
    <lineage>
        <taxon>Eukaryota</taxon>
        <taxon>Fungi</taxon>
        <taxon>Dikarya</taxon>
        <taxon>Ascomycota</taxon>
        <taxon>Pezizomycotina</taxon>
        <taxon>Sordariomycetes</taxon>
        <taxon>Hypocreomycetidae</taxon>
        <taxon>Microascales</taxon>
        <taxon>Microascaceae</taxon>
        <taxon>Cephalotrichum</taxon>
    </lineage>
</organism>
<dbReference type="InterPro" id="IPR036291">
    <property type="entry name" value="NAD(P)-bd_dom_sf"/>
</dbReference>
<evidence type="ECO:0000313" key="4">
    <source>
        <dbReference type="EMBL" id="SPN99295.1"/>
    </source>
</evidence>
<dbReference type="InterPro" id="IPR020843">
    <property type="entry name" value="ER"/>
</dbReference>
<dbReference type="Proteomes" id="UP001187682">
    <property type="component" value="Unassembled WGS sequence"/>
</dbReference>
<evidence type="ECO:0000313" key="5">
    <source>
        <dbReference type="Proteomes" id="UP001187682"/>
    </source>
</evidence>
<dbReference type="SMART" id="SM00829">
    <property type="entry name" value="PKS_ER"/>
    <property type="match status" value="1"/>
</dbReference>
<comment type="similarity">
    <text evidence="1">Belongs to the zinc-containing alcohol dehydrogenase family.</text>
</comment>
<dbReference type="Pfam" id="PF08240">
    <property type="entry name" value="ADH_N"/>
    <property type="match status" value="1"/>
</dbReference>
<proteinExistence type="inferred from homology"/>
<name>A0AAE8MUM1_9PEZI</name>
<feature type="domain" description="Enoyl reductase (ER)" evidence="3">
    <location>
        <begin position="26"/>
        <end position="291"/>
    </location>
</feature>
<evidence type="ECO:0000256" key="1">
    <source>
        <dbReference type="ARBA" id="ARBA00008072"/>
    </source>
</evidence>
<dbReference type="GO" id="GO:0016651">
    <property type="term" value="F:oxidoreductase activity, acting on NAD(P)H"/>
    <property type="evidence" value="ECO:0007669"/>
    <property type="project" value="InterPro"/>
</dbReference>
<dbReference type="InterPro" id="IPR047122">
    <property type="entry name" value="Trans-enoyl_RdTase-like"/>
</dbReference>
<comment type="caution">
    <text evidence="4">The sequence shown here is derived from an EMBL/GenBank/DDBJ whole genome shotgun (WGS) entry which is preliminary data.</text>
</comment>
<protein>
    <recommendedName>
        <fullName evidence="3">Enoyl reductase (ER) domain-containing protein</fullName>
    </recommendedName>
</protein>
<evidence type="ECO:0000259" key="3">
    <source>
        <dbReference type="SMART" id="SM00829"/>
    </source>
</evidence>
<dbReference type="InterPro" id="IPR013154">
    <property type="entry name" value="ADH-like_N"/>
</dbReference>
<dbReference type="PANTHER" id="PTHR45348:SF2">
    <property type="entry name" value="ZINC-TYPE ALCOHOL DEHYDROGENASE-LIKE PROTEIN C2E1P3.01"/>
    <property type="match status" value="1"/>
</dbReference>
<keyword evidence="2" id="KW-0560">Oxidoreductase</keyword>
<reference evidence="4" key="1">
    <citation type="submission" date="2018-03" db="EMBL/GenBank/DDBJ databases">
        <authorList>
            <person name="Guldener U."/>
        </authorList>
    </citation>
    <scope>NUCLEOTIDE SEQUENCE</scope>
</reference>
<accession>A0AAE8MUM1</accession>
<dbReference type="CDD" id="cd08249">
    <property type="entry name" value="enoyl_reductase_like"/>
    <property type="match status" value="1"/>
</dbReference>
<dbReference type="Gene3D" id="3.40.50.720">
    <property type="entry name" value="NAD(P)-binding Rossmann-like Domain"/>
    <property type="match status" value="1"/>
</dbReference>
<dbReference type="InterPro" id="IPR011032">
    <property type="entry name" value="GroES-like_sf"/>
</dbReference>
<dbReference type="SUPFAM" id="SSF51735">
    <property type="entry name" value="NAD(P)-binding Rossmann-fold domains"/>
    <property type="match status" value="1"/>
</dbReference>
<dbReference type="Gene3D" id="3.90.180.10">
    <property type="entry name" value="Medium-chain alcohol dehydrogenases, catalytic domain"/>
    <property type="match status" value="1"/>
</dbReference>